<organism evidence="1 2">
    <name type="scientific">Folsomia candida</name>
    <name type="common">Springtail</name>
    <dbReference type="NCBI Taxonomy" id="158441"/>
    <lineage>
        <taxon>Eukaryota</taxon>
        <taxon>Metazoa</taxon>
        <taxon>Ecdysozoa</taxon>
        <taxon>Arthropoda</taxon>
        <taxon>Hexapoda</taxon>
        <taxon>Collembola</taxon>
        <taxon>Entomobryomorpha</taxon>
        <taxon>Isotomoidea</taxon>
        <taxon>Isotomidae</taxon>
        <taxon>Proisotominae</taxon>
        <taxon>Folsomia</taxon>
    </lineage>
</organism>
<dbReference type="EMBL" id="LNIX01000016">
    <property type="protein sequence ID" value="OXA45935.1"/>
    <property type="molecule type" value="Genomic_DNA"/>
</dbReference>
<dbReference type="Proteomes" id="UP000198287">
    <property type="component" value="Unassembled WGS sequence"/>
</dbReference>
<accession>A0A226DK71</accession>
<sequence length="194" mass="22444">MLDEDSVKEGKVCEPKVWDGFDWDWFRSVPTWHLPFWSKLDLYRTAAALKERPISAIKESEVLNANVIWDAKTSKLSGFGLPEIDNPLDFDEEKRLIFGEDRHSYMFSDNKSYIFGVTAWTDGQQSWGLWTTGPLTPEIREKALGHAKQLGFNQNFAIESSNANFVKLLIDTIFRFQFVSYFSPISCFQNNKIK</sequence>
<proteinExistence type="predicted"/>
<dbReference type="AlphaFoldDB" id="A0A226DK71"/>
<gene>
    <name evidence="1" type="ORF">Fcan01_19087</name>
</gene>
<comment type="caution">
    <text evidence="1">The sequence shown here is derived from an EMBL/GenBank/DDBJ whole genome shotgun (WGS) entry which is preliminary data.</text>
</comment>
<reference evidence="1 2" key="1">
    <citation type="submission" date="2015-12" db="EMBL/GenBank/DDBJ databases">
        <title>The genome of Folsomia candida.</title>
        <authorList>
            <person name="Faddeeva A."/>
            <person name="Derks M.F."/>
            <person name="Anvar Y."/>
            <person name="Smit S."/>
            <person name="Van Straalen N."/>
            <person name="Roelofs D."/>
        </authorList>
    </citation>
    <scope>NUCLEOTIDE SEQUENCE [LARGE SCALE GENOMIC DNA]</scope>
    <source>
        <strain evidence="1 2">VU population</strain>
        <tissue evidence="1">Whole body</tissue>
    </source>
</reference>
<evidence type="ECO:0000313" key="1">
    <source>
        <dbReference type="EMBL" id="OXA45935.1"/>
    </source>
</evidence>
<protein>
    <submittedName>
        <fullName evidence="1">Uncharacterized protein</fullName>
    </submittedName>
</protein>
<name>A0A226DK71_FOLCA</name>
<evidence type="ECO:0000313" key="2">
    <source>
        <dbReference type="Proteomes" id="UP000198287"/>
    </source>
</evidence>
<keyword evidence="2" id="KW-1185">Reference proteome</keyword>